<keyword evidence="3" id="KW-0186">Copper</keyword>
<dbReference type="Pfam" id="PF07732">
    <property type="entry name" value="Cu-oxidase_3"/>
    <property type="match status" value="1"/>
</dbReference>
<feature type="domain" description="Plastocyanin-like" evidence="6">
    <location>
        <begin position="522"/>
        <end position="639"/>
    </location>
</feature>
<dbReference type="InterPro" id="IPR045087">
    <property type="entry name" value="Cu-oxidase_fam"/>
</dbReference>
<keyword evidence="9" id="KW-1185">Reference proteome</keyword>
<dbReference type="PROSITE" id="PS00080">
    <property type="entry name" value="MULTICOPPER_OXIDASE2"/>
    <property type="match status" value="1"/>
</dbReference>
<evidence type="ECO:0000256" key="1">
    <source>
        <dbReference type="ARBA" id="ARBA00022723"/>
    </source>
</evidence>
<keyword evidence="2" id="KW-0560">Oxidoreductase</keyword>
<dbReference type="InterPro" id="IPR001117">
    <property type="entry name" value="Cu-oxidase_2nd"/>
</dbReference>
<evidence type="ECO:0000256" key="4">
    <source>
        <dbReference type="SAM" id="MobiDB-lite"/>
    </source>
</evidence>
<feature type="domain" description="Plastocyanin-like" evidence="7">
    <location>
        <begin position="60"/>
        <end position="166"/>
    </location>
</feature>
<organism evidence="8 9">
    <name type="scientific">Silvibacterium bohemicum</name>
    <dbReference type="NCBI Taxonomy" id="1577686"/>
    <lineage>
        <taxon>Bacteria</taxon>
        <taxon>Pseudomonadati</taxon>
        <taxon>Acidobacteriota</taxon>
        <taxon>Terriglobia</taxon>
        <taxon>Terriglobales</taxon>
        <taxon>Acidobacteriaceae</taxon>
        <taxon>Silvibacterium</taxon>
    </lineage>
</organism>
<dbReference type="PANTHER" id="PTHR11709:SF394">
    <property type="entry name" value="FI03373P-RELATED"/>
    <property type="match status" value="1"/>
</dbReference>
<dbReference type="GO" id="GO:0042597">
    <property type="term" value="C:periplasmic space"/>
    <property type="evidence" value="ECO:0007669"/>
    <property type="project" value="InterPro"/>
</dbReference>
<evidence type="ECO:0000313" key="8">
    <source>
        <dbReference type="EMBL" id="MBB6144336.1"/>
    </source>
</evidence>
<evidence type="ECO:0000259" key="5">
    <source>
        <dbReference type="Pfam" id="PF00394"/>
    </source>
</evidence>
<dbReference type="InterPro" id="IPR033138">
    <property type="entry name" value="Cu_oxidase_CS"/>
</dbReference>
<dbReference type="AlphaFoldDB" id="A0A841JSP9"/>
<evidence type="ECO:0000259" key="6">
    <source>
        <dbReference type="Pfam" id="PF07731"/>
    </source>
</evidence>
<sequence length="640" mass="70492">MTIKPEAHKQFILDRRRFLQGMIAAGLVTWNAGLAKAATVLHPPTELKGNQFDLVIDTLPVNFTGKVRTAVAVNGSVPGPTLRWREGDTVTLSVTNRLKTFTSIHWHGMRIPSEMDGVPGLSFEGIGPGQKFTYEFTVKQNGTYWYHSHSGFQEQTGLSGAIIIDPLLSEAEAPEHDYAILLSDWTDLDPNSILSNLKGDSDYYNYHRPSLKQFSRDAHADGFSKALAQHMVWAKMNMSPSDIADVSGSAYSYLLNGAPPSSPWSAMFAPGQKVRLRFINGSAMTFFDVRIPGLKMMVVAADGNAIEPVTVDEFRIGTAETYDVIVEPKDEAYTIFAQAEDRTGFARAILTPKLGLLPDIPPMDPRPMRTMSDMGMKMTGMKMSANMDMPGMDMTSMEMPAMDKSSSGSMKGNQGSMSNMSVHSDTSISMGVGEAASVSSFESSFPLPQPGPGVLPIASAEGKQMMPADHPAKILHVGPEVATVASMTSSRPEDPGDGLQNNGRRVLTYADLRARYSGVDRRAPSREIELHLTGNMERFIWGFDGKKFSEAPPITLAYGERVRIILINDTMMEHPIHLHGLWSELENGHGEFNPYKHTLIVKPAERVSYVVTADTRGHWAYHCHLMYHMEAGMFRTVIVQ</sequence>
<name>A0A841JSP9_9BACT</name>
<dbReference type="PROSITE" id="PS00079">
    <property type="entry name" value="MULTICOPPER_OXIDASE1"/>
    <property type="match status" value="2"/>
</dbReference>
<dbReference type="InterPro" id="IPR006376">
    <property type="entry name" value="Cu-R_CopA"/>
</dbReference>
<dbReference type="Pfam" id="PF00394">
    <property type="entry name" value="Cu-oxidase"/>
    <property type="match status" value="1"/>
</dbReference>
<protein>
    <submittedName>
        <fullName evidence="8">CopA family copper-resistance protein</fullName>
    </submittedName>
</protein>
<dbReference type="NCBIfam" id="TIGR01480">
    <property type="entry name" value="copper_res_A"/>
    <property type="match status" value="1"/>
</dbReference>
<dbReference type="InterPro" id="IPR011706">
    <property type="entry name" value="Cu-oxidase_C"/>
</dbReference>
<evidence type="ECO:0000259" key="7">
    <source>
        <dbReference type="Pfam" id="PF07732"/>
    </source>
</evidence>
<dbReference type="InterPro" id="IPR002355">
    <property type="entry name" value="Cu_oxidase_Cu_BS"/>
</dbReference>
<dbReference type="OrthoDB" id="9757546at2"/>
<comment type="caution">
    <text evidence="8">The sequence shown here is derived from an EMBL/GenBank/DDBJ whole genome shotgun (WGS) entry which is preliminary data.</text>
</comment>
<dbReference type="InterPro" id="IPR034279">
    <property type="entry name" value="CuRO_3_CopA"/>
</dbReference>
<dbReference type="Gene3D" id="2.60.40.420">
    <property type="entry name" value="Cupredoxins - blue copper proteins"/>
    <property type="match status" value="3"/>
</dbReference>
<dbReference type="CDD" id="cd13896">
    <property type="entry name" value="CuRO_3_CopA"/>
    <property type="match status" value="1"/>
</dbReference>
<feature type="compositionally biased region" description="Polar residues" evidence="4">
    <location>
        <begin position="404"/>
        <end position="420"/>
    </location>
</feature>
<dbReference type="SUPFAM" id="SSF49503">
    <property type="entry name" value="Cupredoxins"/>
    <property type="match status" value="3"/>
</dbReference>
<dbReference type="PANTHER" id="PTHR11709">
    <property type="entry name" value="MULTI-COPPER OXIDASE"/>
    <property type="match status" value="1"/>
</dbReference>
<keyword evidence="1" id="KW-0479">Metal-binding</keyword>
<dbReference type="GO" id="GO:0016491">
    <property type="term" value="F:oxidoreductase activity"/>
    <property type="evidence" value="ECO:0007669"/>
    <property type="project" value="UniProtKB-KW"/>
</dbReference>
<proteinExistence type="predicted"/>
<feature type="region of interest" description="Disordered" evidence="4">
    <location>
        <begin position="401"/>
        <end position="420"/>
    </location>
</feature>
<dbReference type="InterPro" id="IPR011707">
    <property type="entry name" value="Cu-oxidase-like_N"/>
</dbReference>
<dbReference type="InterPro" id="IPR034282">
    <property type="entry name" value="CuRO_2_CopA"/>
</dbReference>
<dbReference type="InterPro" id="IPR006311">
    <property type="entry name" value="TAT_signal"/>
</dbReference>
<feature type="domain" description="Plastocyanin-like" evidence="5">
    <location>
        <begin position="243"/>
        <end position="350"/>
    </location>
</feature>
<dbReference type="CDD" id="cd13874">
    <property type="entry name" value="CuRO_2_CopA"/>
    <property type="match status" value="1"/>
</dbReference>
<evidence type="ECO:0000256" key="3">
    <source>
        <dbReference type="ARBA" id="ARBA00023008"/>
    </source>
</evidence>
<accession>A0A841JSP9</accession>
<gene>
    <name evidence="8" type="ORF">HNQ77_002288</name>
</gene>
<reference evidence="8 9" key="1">
    <citation type="submission" date="2020-08" db="EMBL/GenBank/DDBJ databases">
        <title>Genomic Encyclopedia of Type Strains, Phase IV (KMG-IV): sequencing the most valuable type-strain genomes for metagenomic binning, comparative biology and taxonomic classification.</title>
        <authorList>
            <person name="Goeker M."/>
        </authorList>
    </citation>
    <scope>NUCLEOTIDE SEQUENCE [LARGE SCALE GENOMIC DNA]</scope>
    <source>
        <strain evidence="8 9">DSM 103733</strain>
    </source>
</reference>
<dbReference type="PROSITE" id="PS51318">
    <property type="entry name" value="TAT"/>
    <property type="match status" value="1"/>
</dbReference>
<dbReference type="Pfam" id="PF07731">
    <property type="entry name" value="Cu-oxidase_2"/>
    <property type="match status" value="1"/>
</dbReference>
<dbReference type="RefSeq" id="WP_050059356.1">
    <property type="nucleotide sequence ID" value="NZ_JACHEK010000004.1"/>
</dbReference>
<dbReference type="EMBL" id="JACHEK010000004">
    <property type="protein sequence ID" value="MBB6144336.1"/>
    <property type="molecule type" value="Genomic_DNA"/>
</dbReference>
<evidence type="ECO:0000313" key="9">
    <source>
        <dbReference type="Proteomes" id="UP000538666"/>
    </source>
</evidence>
<evidence type="ECO:0000256" key="2">
    <source>
        <dbReference type="ARBA" id="ARBA00023002"/>
    </source>
</evidence>
<dbReference type="InterPro" id="IPR008972">
    <property type="entry name" value="Cupredoxin"/>
</dbReference>
<dbReference type="Proteomes" id="UP000538666">
    <property type="component" value="Unassembled WGS sequence"/>
</dbReference>
<dbReference type="GO" id="GO:0005507">
    <property type="term" value="F:copper ion binding"/>
    <property type="evidence" value="ECO:0007669"/>
    <property type="project" value="InterPro"/>
</dbReference>